<evidence type="ECO:0000313" key="1">
    <source>
        <dbReference type="EMBL" id="KAK8757466.1"/>
    </source>
</evidence>
<organism evidence="1 2">
    <name type="scientific">Amblyomma americanum</name>
    <name type="common">Lone star tick</name>
    <dbReference type="NCBI Taxonomy" id="6943"/>
    <lineage>
        <taxon>Eukaryota</taxon>
        <taxon>Metazoa</taxon>
        <taxon>Ecdysozoa</taxon>
        <taxon>Arthropoda</taxon>
        <taxon>Chelicerata</taxon>
        <taxon>Arachnida</taxon>
        <taxon>Acari</taxon>
        <taxon>Parasitiformes</taxon>
        <taxon>Ixodida</taxon>
        <taxon>Ixodoidea</taxon>
        <taxon>Ixodidae</taxon>
        <taxon>Amblyomminae</taxon>
        <taxon>Amblyomma</taxon>
    </lineage>
</organism>
<dbReference type="Gene3D" id="3.40.390.10">
    <property type="entry name" value="Collagenase (Catalytic Domain)"/>
    <property type="match status" value="1"/>
</dbReference>
<gene>
    <name evidence="1" type="ORF">V5799_004902</name>
</gene>
<dbReference type="PANTHER" id="PTHR11733">
    <property type="entry name" value="ZINC METALLOPROTEASE FAMILY M13 NEPRILYSIN-RELATED"/>
    <property type="match status" value="1"/>
</dbReference>
<accession>A0AAQ4D4S6</accession>
<dbReference type="InterPro" id="IPR024079">
    <property type="entry name" value="MetalloPept_cat_dom_sf"/>
</dbReference>
<dbReference type="GO" id="GO:0005886">
    <property type="term" value="C:plasma membrane"/>
    <property type="evidence" value="ECO:0007669"/>
    <property type="project" value="TreeGrafter"/>
</dbReference>
<dbReference type="PROSITE" id="PS51885">
    <property type="entry name" value="NEPRILYSIN"/>
    <property type="match status" value="1"/>
</dbReference>
<proteinExistence type="predicted"/>
<dbReference type="SUPFAM" id="SSF55486">
    <property type="entry name" value="Metalloproteases ('zincins'), catalytic domain"/>
    <property type="match status" value="1"/>
</dbReference>
<dbReference type="InterPro" id="IPR000718">
    <property type="entry name" value="Peptidase_M13"/>
</dbReference>
<dbReference type="PANTHER" id="PTHR11733:SF241">
    <property type="entry name" value="GH26575P-RELATED"/>
    <property type="match status" value="1"/>
</dbReference>
<dbReference type="GO" id="GO:0004222">
    <property type="term" value="F:metalloendopeptidase activity"/>
    <property type="evidence" value="ECO:0007669"/>
    <property type="project" value="InterPro"/>
</dbReference>
<dbReference type="Proteomes" id="UP001321473">
    <property type="component" value="Unassembled WGS sequence"/>
</dbReference>
<protein>
    <submittedName>
        <fullName evidence="1">Uncharacterized protein</fullName>
    </submittedName>
</protein>
<reference evidence="1 2" key="1">
    <citation type="journal article" date="2023" name="Arcadia Sci">
        <title>De novo assembly of a long-read Amblyomma americanum tick genome.</title>
        <authorList>
            <person name="Chou S."/>
            <person name="Poskanzer K.E."/>
            <person name="Rollins M."/>
            <person name="Thuy-Boun P.S."/>
        </authorList>
    </citation>
    <scope>NUCLEOTIDE SEQUENCE [LARGE SCALE GENOMIC DNA]</scope>
    <source>
        <strain evidence="1">F_SG_1</strain>
        <tissue evidence="1">Salivary glands</tissue>
    </source>
</reference>
<keyword evidence="2" id="KW-1185">Reference proteome</keyword>
<sequence>MCNTSGCLWLKGYLRQGGDVSSRIYGQSQRASRSTPCDDFYDHVCGDRQRSIYEDAAVRLMSAVTPRLLGKRGGTSDRTRDVQEILGNEEPEVDDDGVLERCLRGDAVLSKGDIVRYVPEKFVMARYSEDRKAVLVPPGLFAILLNASTIIEPVLVPMLGRELLRALMPTSQGPYAWRPRNQRRLEALVDCVASGLDVVSVEKGARELATETALEIGVLEPLMVLYKRRLLEELGRGVRLHRDYSNAELFFVLWTLGHCGGRDAEYLVNGALRNTPLFARSFQCSVNQAMWSAHRCPFWH</sequence>
<name>A0AAQ4D4S6_AMBAM</name>
<dbReference type="EMBL" id="JARKHS020035161">
    <property type="protein sequence ID" value="KAK8757466.1"/>
    <property type="molecule type" value="Genomic_DNA"/>
</dbReference>
<dbReference type="AlphaFoldDB" id="A0AAQ4D4S6"/>
<evidence type="ECO:0000313" key="2">
    <source>
        <dbReference type="Proteomes" id="UP001321473"/>
    </source>
</evidence>
<dbReference type="GO" id="GO:0016485">
    <property type="term" value="P:protein processing"/>
    <property type="evidence" value="ECO:0007669"/>
    <property type="project" value="TreeGrafter"/>
</dbReference>
<comment type="caution">
    <text evidence="1">The sequence shown here is derived from an EMBL/GenBank/DDBJ whole genome shotgun (WGS) entry which is preliminary data.</text>
</comment>